<dbReference type="Proteomes" id="UP001501599">
    <property type="component" value="Unassembled WGS sequence"/>
</dbReference>
<evidence type="ECO:0000313" key="2">
    <source>
        <dbReference type="Proteomes" id="UP001501599"/>
    </source>
</evidence>
<comment type="caution">
    <text evidence="1">The sequence shown here is derived from an EMBL/GenBank/DDBJ whole genome shotgun (WGS) entry which is preliminary data.</text>
</comment>
<name>A0ABN3AJL6_9MICO</name>
<proteinExistence type="predicted"/>
<dbReference type="EMBL" id="BAAAQT010000001">
    <property type="protein sequence ID" value="GAA2171050.1"/>
    <property type="molecule type" value="Genomic_DNA"/>
</dbReference>
<organism evidence="1 2">
    <name type="scientific">Agrococcus versicolor</name>
    <dbReference type="NCBI Taxonomy" id="501482"/>
    <lineage>
        <taxon>Bacteria</taxon>
        <taxon>Bacillati</taxon>
        <taxon>Actinomycetota</taxon>
        <taxon>Actinomycetes</taxon>
        <taxon>Micrococcales</taxon>
        <taxon>Microbacteriaceae</taxon>
        <taxon>Agrococcus</taxon>
    </lineage>
</organism>
<keyword evidence="2" id="KW-1185">Reference proteome</keyword>
<gene>
    <name evidence="1" type="ORF">GCM10009846_03520</name>
</gene>
<accession>A0ABN3AJL6</accession>
<sequence length="133" mass="12804">MPIRAADPALHAAVLRTVTGRSVVAAAASGTAVVAQPAVVALLGTVDAALPARRLLARLPAGPRRIALVALPTGARATGAGSTCAGATRAGSACTGASASGSVGAAAAVGLSLRTGHRARSRRGRGREDAVPA</sequence>
<reference evidence="1 2" key="1">
    <citation type="journal article" date="2019" name="Int. J. Syst. Evol. Microbiol.">
        <title>The Global Catalogue of Microorganisms (GCM) 10K type strain sequencing project: providing services to taxonomists for standard genome sequencing and annotation.</title>
        <authorList>
            <consortium name="The Broad Institute Genomics Platform"/>
            <consortium name="The Broad Institute Genome Sequencing Center for Infectious Disease"/>
            <person name="Wu L."/>
            <person name="Ma J."/>
        </authorList>
    </citation>
    <scope>NUCLEOTIDE SEQUENCE [LARGE SCALE GENOMIC DNA]</scope>
    <source>
        <strain evidence="1 2">JCM 16026</strain>
    </source>
</reference>
<evidence type="ECO:0000313" key="1">
    <source>
        <dbReference type="EMBL" id="GAA2171050.1"/>
    </source>
</evidence>
<protein>
    <submittedName>
        <fullName evidence="1">Uncharacterized protein</fullName>
    </submittedName>
</protein>